<keyword evidence="1" id="KW-0472">Membrane</keyword>
<reference evidence="2" key="1">
    <citation type="submission" date="2020-01" db="EMBL/GenBank/DDBJ databases">
        <authorList>
            <person name="Meier V. D."/>
            <person name="Meier V D."/>
        </authorList>
    </citation>
    <scope>NUCLEOTIDE SEQUENCE</scope>
    <source>
        <strain evidence="2">HLG_WM_MAG_10</strain>
    </source>
</reference>
<gene>
    <name evidence="2" type="ORF">HELGO_WM20375</name>
</gene>
<dbReference type="AlphaFoldDB" id="A0A6S6U688"/>
<name>A0A6S6U688_9BACT</name>
<sequence>MIMQLVGFLILASTIYFSTTTVEKNPKLRTFWTIVGCLMFFTGALCLIVNSVGLQIGFLMWIELMGVLGSFLFKIGLIFGGIAVVILANHNPEAYDEYFDGKKYQ</sequence>
<proteinExistence type="predicted"/>
<evidence type="ECO:0000313" key="2">
    <source>
        <dbReference type="EMBL" id="CAA6825787.1"/>
    </source>
</evidence>
<accession>A0A6S6U688</accession>
<keyword evidence="1" id="KW-0812">Transmembrane</keyword>
<organism evidence="2">
    <name type="scientific">uncultured Aureispira sp</name>
    <dbReference type="NCBI Taxonomy" id="1331704"/>
    <lineage>
        <taxon>Bacteria</taxon>
        <taxon>Pseudomonadati</taxon>
        <taxon>Bacteroidota</taxon>
        <taxon>Saprospiria</taxon>
        <taxon>Saprospirales</taxon>
        <taxon>Saprospiraceae</taxon>
        <taxon>Aureispira</taxon>
        <taxon>environmental samples</taxon>
    </lineage>
</organism>
<dbReference type="EMBL" id="CACVAQ010000369">
    <property type="protein sequence ID" value="CAA6825787.1"/>
    <property type="molecule type" value="Genomic_DNA"/>
</dbReference>
<feature type="transmembrane region" description="Helical" evidence="1">
    <location>
        <begin position="30"/>
        <end position="52"/>
    </location>
</feature>
<protein>
    <submittedName>
        <fullName evidence="2">Uncharacterized protein</fullName>
    </submittedName>
</protein>
<keyword evidence="1" id="KW-1133">Transmembrane helix</keyword>
<evidence type="ECO:0000256" key="1">
    <source>
        <dbReference type="SAM" id="Phobius"/>
    </source>
</evidence>
<feature type="transmembrane region" description="Helical" evidence="1">
    <location>
        <begin position="64"/>
        <end position="88"/>
    </location>
</feature>